<evidence type="ECO:0000259" key="5">
    <source>
        <dbReference type="Pfam" id="PF20464"/>
    </source>
</evidence>
<dbReference type="Pfam" id="PF20473">
    <property type="entry name" value="MmeI_Mtase"/>
    <property type="match status" value="1"/>
</dbReference>
<dbReference type="InterPro" id="IPR046816">
    <property type="entry name" value="MmeI_Mtase"/>
</dbReference>
<keyword evidence="3" id="KW-0808">Transferase</keyword>
<reference evidence="9" key="1">
    <citation type="submission" date="2016-02" db="EMBL/GenBank/DDBJ databases">
        <title>Halorhodospira halochloris DSM-1059 complete genome, version 2.</title>
        <authorList>
            <person name="Tsukatani Y."/>
        </authorList>
    </citation>
    <scope>NUCLEOTIDE SEQUENCE</scope>
    <source>
        <strain evidence="9">DSM 1059</strain>
    </source>
</reference>
<evidence type="ECO:0000259" key="6">
    <source>
        <dbReference type="Pfam" id="PF20465"/>
    </source>
</evidence>
<comment type="catalytic activity">
    <reaction evidence="4">
        <text>a 2'-deoxyadenosine in DNA + S-adenosyl-L-methionine = an N(6)-methyl-2'-deoxyadenosine in DNA + S-adenosyl-L-homocysteine + H(+)</text>
        <dbReference type="Rhea" id="RHEA:15197"/>
        <dbReference type="Rhea" id="RHEA-COMP:12418"/>
        <dbReference type="Rhea" id="RHEA-COMP:12419"/>
        <dbReference type="ChEBI" id="CHEBI:15378"/>
        <dbReference type="ChEBI" id="CHEBI:57856"/>
        <dbReference type="ChEBI" id="CHEBI:59789"/>
        <dbReference type="ChEBI" id="CHEBI:90615"/>
        <dbReference type="ChEBI" id="CHEBI:90616"/>
        <dbReference type="EC" id="2.1.1.72"/>
    </reaction>
</comment>
<dbReference type="GO" id="GO:0009007">
    <property type="term" value="F:site-specific DNA-methyltransferase (adenine-specific) activity"/>
    <property type="evidence" value="ECO:0007669"/>
    <property type="project" value="UniProtKB-EC"/>
</dbReference>
<dbReference type="KEGG" id="hhk:HH1059_14150"/>
<sequence>MPKGMTQQDTLDVAESIEAFLARWQGVTGTEQANSQLFLTELCHVLGLPTPEPAGDDPQLNAYVFERRLHEHAPDGSTRTRRIDLYRRGCFVLESKKLRQGEHTAGWDKALTRAFQQAEGYARALPAWEGRPPFLLIVDVGRVLEFYSEFSRSGGNYVPYPNPNQHRIRLEDLRDPEIRERLRLVWLDPDALDLSKHAARVTQRISGDLAKLARSLEKEGYEVERVSRFLMRAMFTMFAEDIGLIPNGRYQEMLREVRQRPEVFPDAMRALWERMRDGGFESRWLVRIPQFNGNLFDEINPIPLNEEQIDLLIKAAAHDWTEVEPAIFGTLLERALDPKERHKLGAHYTPRSYVERLVMPTVIEPLREEWADVQAQAAMLISQGKEKDALAAVERFFGRLLEVRVLDPACGSGNFLYVSMEALKRLEGEVLEMLSELRGGQAWFDVEGMTVDPHQFLGLEINPWAAHITEMVLWIGYVQWHYRIHGRVDNLPEPILRRFHNIEHRDALIEYDDVEPMLDEHGEPVTIWDGSTRPSPVTGEPIPDETCRRAVYRYINPRRAAWPEADYIVGNPPFIGASTMRRALGDGYVDAVRVVYKGEVPESADFVMYWWHLAAGKVRQGQAQRFGFITTNSLRQTFNRRVLEPHLNDAKRPLSLLFAIPDHPWVDSSDGAAVRIAMTVGAAGEQAGVLRQVTQEQEADDEARNVNLSRREGRVFADLTIGANVAGAVLLHANRNVSQRGFELGNSGFIVTPEEAKSLQYDDHLPIAEIIRAYRNGRDLTQSPRGVMVIDLFGWSLDEVRKRYPGVYQWILERVKPEREHNRDPRLRERWWLHRRLREDLRIMLSGVNRYIATVETTKHRVFTFLDANILPDNMLINIAIDDAWCLGILSSRLHVTWTLAAGGTLEDRPRYNKTRCFETFPFPDAKSGGSANIRDLAERLDGHRKRQQAEHPDITLTGIYNVMEKVRAGEKLTKKERTIHEQGLVSVLAELHEELDRAVFAAYGWDDLADSLIGRPGATTPRSDKPEDQEKAEQELLQRLVDLNAKRAAEEARGHVRWLRPEFQAPDEAHKETSEVDHKPGQAEVVAEPVAETSGKKHSFPKDTGRRIRAVRNALAEGPQTTESIAARYSHRPRKAVRAALEALEAIGMASHEGELWWET</sequence>
<dbReference type="Gene3D" id="3.40.50.150">
    <property type="entry name" value="Vaccinia Virus protein VP39"/>
    <property type="match status" value="1"/>
</dbReference>
<keyword evidence="10" id="KW-1185">Reference proteome</keyword>
<dbReference type="Pfam" id="PF20464">
    <property type="entry name" value="MmeI_N"/>
    <property type="match status" value="1"/>
</dbReference>
<dbReference type="InterPro" id="IPR046819">
    <property type="entry name" value="MmeI_hel"/>
</dbReference>
<protein>
    <recommendedName>
        <fullName evidence="1">site-specific DNA-methyltransferase (adenine-specific)</fullName>
        <ecNumber evidence="1">2.1.1.72</ecNumber>
    </recommendedName>
</protein>
<evidence type="ECO:0000256" key="4">
    <source>
        <dbReference type="ARBA" id="ARBA00047942"/>
    </source>
</evidence>
<gene>
    <name evidence="9" type="ORF">HH1059_14150</name>
</gene>
<dbReference type="GO" id="GO:0003676">
    <property type="term" value="F:nucleic acid binding"/>
    <property type="evidence" value="ECO:0007669"/>
    <property type="project" value="InterPro"/>
</dbReference>
<dbReference type="PANTHER" id="PTHR33841">
    <property type="entry name" value="DNA METHYLTRANSFERASE YEEA-RELATED"/>
    <property type="match status" value="1"/>
</dbReference>
<feature type="domain" description="MmeI-like target recognition" evidence="7">
    <location>
        <begin position="750"/>
        <end position="925"/>
    </location>
</feature>
<dbReference type="InterPro" id="IPR050953">
    <property type="entry name" value="N4_N6_ade-DNA_methylase"/>
</dbReference>
<evidence type="ECO:0000259" key="8">
    <source>
        <dbReference type="Pfam" id="PF20473"/>
    </source>
</evidence>
<dbReference type="SUPFAM" id="SSF53335">
    <property type="entry name" value="S-adenosyl-L-methionine-dependent methyltransferases"/>
    <property type="match status" value="1"/>
</dbReference>
<evidence type="ECO:0000256" key="3">
    <source>
        <dbReference type="ARBA" id="ARBA00022679"/>
    </source>
</evidence>
<proteinExistence type="predicted"/>
<dbReference type="InterPro" id="IPR029063">
    <property type="entry name" value="SAM-dependent_MTases_sf"/>
</dbReference>
<evidence type="ECO:0000313" key="9">
    <source>
        <dbReference type="EMBL" id="BAU58123.2"/>
    </source>
</evidence>
<dbReference type="PANTHER" id="PTHR33841:SF1">
    <property type="entry name" value="DNA METHYLTRANSFERASE A"/>
    <property type="match status" value="1"/>
</dbReference>
<evidence type="ECO:0000259" key="7">
    <source>
        <dbReference type="Pfam" id="PF20466"/>
    </source>
</evidence>
<dbReference type="InterPro" id="IPR046820">
    <property type="entry name" value="MmeI_TRD"/>
</dbReference>
<dbReference type="InterPro" id="IPR046817">
    <property type="entry name" value="MmeI_N"/>
</dbReference>
<evidence type="ECO:0000256" key="1">
    <source>
        <dbReference type="ARBA" id="ARBA00011900"/>
    </source>
</evidence>
<name>A0A110B771_HALHR</name>
<accession>A0A110B771</accession>
<dbReference type="PROSITE" id="PS00092">
    <property type="entry name" value="N6_MTASE"/>
    <property type="match status" value="1"/>
</dbReference>
<keyword evidence="2" id="KW-0489">Methyltransferase</keyword>
<feature type="domain" description="MmeI-like helicase spacer" evidence="6">
    <location>
        <begin position="225"/>
        <end position="296"/>
    </location>
</feature>
<dbReference type="Pfam" id="PF20465">
    <property type="entry name" value="MmeI_hel"/>
    <property type="match status" value="1"/>
</dbReference>
<dbReference type="AlphaFoldDB" id="A0A110B771"/>
<dbReference type="Pfam" id="PF20466">
    <property type="entry name" value="MmeI_TRD"/>
    <property type="match status" value="1"/>
</dbReference>
<organism evidence="9 10">
    <name type="scientific">Halorhodospira halochloris</name>
    <name type="common">Ectothiorhodospira halochloris</name>
    <dbReference type="NCBI Taxonomy" id="1052"/>
    <lineage>
        <taxon>Bacteria</taxon>
        <taxon>Pseudomonadati</taxon>
        <taxon>Pseudomonadota</taxon>
        <taxon>Gammaproteobacteria</taxon>
        <taxon>Chromatiales</taxon>
        <taxon>Ectothiorhodospiraceae</taxon>
        <taxon>Halorhodospira</taxon>
    </lineage>
</organism>
<dbReference type="InterPro" id="IPR002052">
    <property type="entry name" value="DNA_methylase_N6_adenine_CS"/>
</dbReference>
<dbReference type="GO" id="GO:0032259">
    <property type="term" value="P:methylation"/>
    <property type="evidence" value="ECO:0007669"/>
    <property type="project" value="UniProtKB-KW"/>
</dbReference>
<dbReference type="PRINTS" id="PR00507">
    <property type="entry name" value="N12N6MTFRASE"/>
</dbReference>
<evidence type="ECO:0000256" key="2">
    <source>
        <dbReference type="ARBA" id="ARBA00022603"/>
    </source>
</evidence>
<dbReference type="Proteomes" id="UP000218890">
    <property type="component" value="Chromosome"/>
</dbReference>
<dbReference type="EC" id="2.1.1.72" evidence="1"/>
<evidence type="ECO:0000313" key="10">
    <source>
        <dbReference type="Proteomes" id="UP000218890"/>
    </source>
</evidence>
<feature type="domain" description="MmeI-like N-terminal" evidence="5">
    <location>
        <begin position="15"/>
        <end position="218"/>
    </location>
</feature>
<feature type="domain" description="MmeI-like DNA-methyltransferase" evidence="8">
    <location>
        <begin position="388"/>
        <end position="683"/>
    </location>
</feature>
<dbReference type="EMBL" id="AP017372">
    <property type="protein sequence ID" value="BAU58123.2"/>
    <property type="molecule type" value="Genomic_DNA"/>
</dbReference>